<sequence length="151" mass="17509">MKLEQNDKDKVVSIVASRYFSEQGWKWVDLNSEISKIHKAYDDLKDQYAAYPYMSRDWYVSNSANKSIHMCESWDDLSSLVEFLDAFGEHFDFLVKDTKKSLCIASTDGYLTPEQKTAISTARRSRYNVFVFRVDVPDDIEFELMQIGGGM</sequence>
<dbReference type="RefSeq" id="WP_091932836.1">
    <property type="nucleotide sequence ID" value="NZ_FOUJ01000001.1"/>
</dbReference>
<dbReference type="STRING" id="487685.SAMN04488696_0557"/>
<reference evidence="2" key="1">
    <citation type="submission" date="2016-10" db="EMBL/GenBank/DDBJ databases">
        <authorList>
            <person name="Varghese N."/>
            <person name="Submissions S."/>
        </authorList>
    </citation>
    <scope>NUCLEOTIDE SEQUENCE [LARGE SCALE GENOMIC DNA]</scope>
    <source>
        <strain evidence="2">Mob M</strain>
    </source>
</reference>
<dbReference type="Proteomes" id="UP000198535">
    <property type="component" value="Unassembled WGS sequence"/>
</dbReference>
<gene>
    <name evidence="1" type="ORF">SAMN04488696_0557</name>
</gene>
<dbReference type="EMBL" id="FOUJ01000001">
    <property type="protein sequence ID" value="SFM25117.1"/>
    <property type="molecule type" value="Genomic_DNA"/>
</dbReference>
<organism evidence="1 2">
    <name type="scientific">Methanolobus profundi</name>
    <dbReference type="NCBI Taxonomy" id="487685"/>
    <lineage>
        <taxon>Archaea</taxon>
        <taxon>Methanobacteriati</taxon>
        <taxon>Methanobacteriota</taxon>
        <taxon>Stenosarchaea group</taxon>
        <taxon>Methanomicrobia</taxon>
        <taxon>Methanosarcinales</taxon>
        <taxon>Methanosarcinaceae</taxon>
        <taxon>Methanolobus</taxon>
    </lineage>
</organism>
<dbReference type="OrthoDB" id="123463at2157"/>
<dbReference type="AlphaFoldDB" id="A0A1I4PBZ6"/>
<protein>
    <submittedName>
        <fullName evidence="1">Uncharacterized protein</fullName>
    </submittedName>
</protein>
<keyword evidence="2" id="KW-1185">Reference proteome</keyword>
<evidence type="ECO:0000313" key="2">
    <source>
        <dbReference type="Proteomes" id="UP000198535"/>
    </source>
</evidence>
<proteinExistence type="predicted"/>
<name>A0A1I4PBZ6_9EURY</name>
<evidence type="ECO:0000313" key="1">
    <source>
        <dbReference type="EMBL" id="SFM25117.1"/>
    </source>
</evidence>
<accession>A0A1I4PBZ6</accession>